<evidence type="ECO:0000256" key="2">
    <source>
        <dbReference type="ARBA" id="ARBA00006912"/>
    </source>
</evidence>
<reference evidence="13" key="2">
    <citation type="submission" date="2025-08" db="UniProtKB">
        <authorList>
            <consortium name="Ensembl"/>
        </authorList>
    </citation>
    <scope>IDENTIFICATION</scope>
</reference>
<evidence type="ECO:0000256" key="1">
    <source>
        <dbReference type="ARBA" id="ARBA00004498"/>
    </source>
</evidence>
<evidence type="ECO:0000313" key="13">
    <source>
        <dbReference type="Ensembl" id="ENSCMMP00000005836.1"/>
    </source>
</evidence>
<dbReference type="InterPro" id="IPR000372">
    <property type="entry name" value="LRRNT"/>
</dbReference>
<evidence type="ECO:0000256" key="4">
    <source>
        <dbReference type="ARBA" id="ARBA00022530"/>
    </source>
</evidence>
<proteinExistence type="inferred from homology"/>
<feature type="region of interest" description="Disordered" evidence="10">
    <location>
        <begin position="271"/>
        <end position="356"/>
    </location>
</feature>
<dbReference type="InterPro" id="IPR032675">
    <property type="entry name" value="LRR_dom_sf"/>
</dbReference>
<keyword evidence="8" id="KW-1015">Disulfide bond</keyword>
<evidence type="ECO:0000313" key="14">
    <source>
        <dbReference type="Proteomes" id="UP000694556"/>
    </source>
</evidence>
<evidence type="ECO:0000256" key="5">
    <source>
        <dbReference type="ARBA" id="ARBA00022614"/>
    </source>
</evidence>
<protein>
    <submittedName>
        <fullName evidence="13">Opticin</fullName>
    </submittedName>
</protein>
<accession>A0A8C3BKI2</accession>
<feature type="compositionally biased region" description="Low complexity" evidence="10">
    <location>
        <begin position="299"/>
        <end position="354"/>
    </location>
</feature>
<dbReference type="InterPro" id="IPR003591">
    <property type="entry name" value="Leu-rich_rpt_typical-subtyp"/>
</dbReference>
<evidence type="ECO:0000256" key="9">
    <source>
        <dbReference type="ARBA" id="ARBA00023180"/>
    </source>
</evidence>
<reference evidence="13" key="1">
    <citation type="submission" date="2018-09" db="EMBL/GenBank/DDBJ databases">
        <title>Common duck and Muscovy duck high density SNP chip.</title>
        <authorList>
            <person name="Vignal A."/>
            <person name="Thebault N."/>
            <person name="Warren W.C."/>
        </authorList>
    </citation>
    <scope>NUCLEOTIDE SEQUENCE [LARGE SCALE GENOMIC DNA]</scope>
</reference>
<dbReference type="PANTHER" id="PTHR46269">
    <property type="entry name" value="EPIPHYCAN-RELATED"/>
    <property type="match status" value="1"/>
</dbReference>
<name>A0A8C3BKI2_CAIMO</name>
<keyword evidence="4" id="KW-0272">Extracellular matrix</keyword>
<dbReference type="SUPFAM" id="SSF52058">
    <property type="entry name" value="L domain-like"/>
    <property type="match status" value="1"/>
</dbReference>
<dbReference type="GO" id="GO:0030199">
    <property type="term" value="P:collagen fibril organization"/>
    <property type="evidence" value="ECO:0007669"/>
    <property type="project" value="TreeGrafter"/>
</dbReference>
<dbReference type="InterPro" id="IPR001611">
    <property type="entry name" value="Leu-rich_rpt"/>
</dbReference>
<dbReference type="GO" id="GO:0005615">
    <property type="term" value="C:extracellular space"/>
    <property type="evidence" value="ECO:0007669"/>
    <property type="project" value="TreeGrafter"/>
</dbReference>
<comment type="similarity">
    <text evidence="2">Belongs to the small leucine-rich proteoglycan (SLRP) family. SLRP class III subfamily.</text>
</comment>
<feature type="region of interest" description="Disordered" evidence="10">
    <location>
        <begin position="81"/>
        <end position="113"/>
    </location>
</feature>
<evidence type="ECO:0000256" key="8">
    <source>
        <dbReference type="ARBA" id="ARBA00023157"/>
    </source>
</evidence>
<dbReference type="PANTHER" id="PTHR46269:SF4">
    <property type="entry name" value="OPTICIN"/>
    <property type="match status" value="1"/>
</dbReference>
<comment type="subcellular location">
    <subcellularLocation>
        <location evidence="1">Secreted</location>
        <location evidence="1">Extracellular space</location>
        <location evidence="1">Extracellular matrix</location>
    </subcellularLocation>
</comment>
<keyword evidence="9" id="KW-0325">Glycoprotein</keyword>
<feature type="chain" id="PRO_5034041460" evidence="11">
    <location>
        <begin position="20"/>
        <end position="419"/>
    </location>
</feature>
<dbReference type="InterPro" id="IPR043547">
    <property type="entry name" value="Mimecan/Epiphycan/Opticin"/>
</dbReference>
<organism evidence="13 14">
    <name type="scientific">Cairina moschata</name>
    <name type="common">Muscovy duck</name>
    <dbReference type="NCBI Taxonomy" id="8855"/>
    <lineage>
        <taxon>Eukaryota</taxon>
        <taxon>Metazoa</taxon>
        <taxon>Chordata</taxon>
        <taxon>Craniata</taxon>
        <taxon>Vertebrata</taxon>
        <taxon>Euteleostomi</taxon>
        <taxon>Archelosauria</taxon>
        <taxon>Archosauria</taxon>
        <taxon>Dinosauria</taxon>
        <taxon>Saurischia</taxon>
        <taxon>Theropoda</taxon>
        <taxon>Coelurosauria</taxon>
        <taxon>Aves</taxon>
        <taxon>Neognathae</taxon>
        <taxon>Galloanserae</taxon>
        <taxon>Anseriformes</taxon>
        <taxon>Anatidae</taxon>
        <taxon>Anatinae</taxon>
        <taxon>Cairina</taxon>
    </lineage>
</organism>
<evidence type="ECO:0000259" key="12">
    <source>
        <dbReference type="SMART" id="SM00013"/>
    </source>
</evidence>
<evidence type="ECO:0000256" key="7">
    <source>
        <dbReference type="ARBA" id="ARBA00022737"/>
    </source>
</evidence>
<keyword evidence="7" id="KW-0677">Repeat</keyword>
<evidence type="ECO:0000256" key="6">
    <source>
        <dbReference type="ARBA" id="ARBA00022729"/>
    </source>
</evidence>
<dbReference type="Pfam" id="PF13855">
    <property type="entry name" value="LRR_8"/>
    <property type="match status" value="1"/>
</dbReference>
<keyword evidence="5" id="KW-0433">Leucine-rich repeat</keyword>
<dbReference type="GO" id="GO:0061975">
    <property type="term" value="P:articular cartilage development"/>
    <property type="evidence" value="ECO:0007669"/>
    <property type="project" value="TreeGrafter"/>
</dbReference>
<dbReference type="SMART" id="SM00013">
    <property type="entry name" value="LRRNT"/>
    <property type="match status" value="1"/>
</dbReference>
<feature type="domain" description="LRRNT" evidence="12">
    <location>
        <begin position="119"/>
        <end position="149"/>
    </location>
</feature>
<dbReference type="Ensembl" id="ENSCMMT00000006475.1">
    <property type="protein sequence ID" value="ENSCMMP00000005836.1"/>
    <property type="gene ID" value="ENSCMMG00000003725.1"/>
</dbReference>
<dbReference type="AlphaFoldDB" id="A0A8C3BKI2"/>
<dbReference type="Gene3D" id="3.80.10.10">
    <property type="entry name" value="Ribonuclease Inhibitor"/>
    <property type="match status" value="1"/>
</dbReference>
<evidence type="ECO:0000256" key="11">
    <source>
        <dbReference type="SAM" id="SignalP"/>
    </source>
</evidence>
<keyword evidence="3" id="KW-0964">Secreted</keyword>
<evidence type="ECO:0000256" key="10">
    <source>
        <dbReference type="SAM" id="MobiDB-lite"/>
    </source>
</evidence>
<reference evidence="13" key="3">
    <citation type="submission" date="2025-09" db="UniProtKB">
        <authorList>
            <consortium name="Ensembl"/>
        </authorList>
    </citation>
    <scope>IDENTIFICATION</scope>
</reference>
<keyword evidence="14" id="KW-1185">Reference proteome</keyword>
<dbReference type="Pfam" id="PF00560">
    <property type="entry name" value="LRR_1"/>
    <property type="match status" value="1"/>
</dbReference>
<evidence type="ECO:0000256" key="3">
    <source>
        <dbReference type="ARBA" id="ARBA00022525"/>
    </source>
</evidence>
<dbReference type="SMART" id="SM00369">
    <property type="entry name" value="LRR_TYP"/>
    <property type="match status" value="3"/>
</dbReference>
<dbReference type="GO" id="GO:0060348">
    <property type="term" value="P:bone development"/>
    <property type="evidence" value="ECO:0007669"/>
    <property type="project" value="TreeGrafter"/>
</dbReference>
<dbReference type="GO" id="GO:0031012">
    <property type="term" value="C:extracellular matrix"/>
    <property type="evidence" value="ECO:0007669"/>
    <property type="project" value="TreeGrafter"/>
</dbReference>
<keyword evidence="6 11" id="KW-0732">Signal</keyword>
<feature type="signal peptide" evidence="11">
    <location>
        <begin position="1"/>
        <end position="19"/>
    </location>
</feature>
<dbReference type="Proteomes" id="UP000694556">
    <property type="component" value="Chromosome 27"/>
</dbReference>
<sequence length="419" mass="45376">MRPLAWVGIASLCLGAAWAVPAQEGSRNVEKPKVDLALYENLDLDNYDLTLDSYGDVDNLSNYEELYDYGDIAPKIEVGTLAPRPKDPEALPKVGTTAPAPKPQPPTSSPVRPAQGLPSCLLCLCIGTSVYCDDADLERIPLLPPDTTYLYARFNRISAIRAGDFTGLKKLKRIDLTSNSIAWADADAFRLLPSLQELILPENRLTALPELPRSIVRLDARLNRIPSTGLQPEAFRDLKQLQFLHLSDNQLDYVPTPLPESLRSLHLQVRHVPSPAPNPHRWGAGGMQSPLHHPAFPFASPSRTTTSRPCTRTRSATAKTTATSAGRWRTSASMATPSTSASSPTPTSACPACPRDASPEPHRWLLRGEHPQAPPIPLAPPHFLLSHGKRGVEAFNPGPAEPLRVGGFISGANGAAVIK</sequence>